<feature type="active site" evidence="5">
    <location>
        <position position="253"/>
    </location>
</feature>
<name>A0A840C9P2_9HYPH</name>
<dbReference type="Proteomes" id="UP000577362">
    <property type="component" value="Unassembled WGS sequence"/>
</dbReference>
<evidence type="ECO:0000313" key="8">
    <source>
        <dbReference type="EMBL" id="MBB4019566.1"/>
    </source>
</evidence>
<protein>
    <submittedName>
        <fullName evidence="8">Aminomuconate-semialdehyde/2-hydroxymuconate-6-semialdehyde dehydrogenase</fullName>
        <ecNumber evidence="8">1.2.1.32</ecNumber>
        <ecNumber evidence="8">1.2.1.85</ecNumber>
    </submittedName>
</protein>
<evidence type="ECO:0000313" key="9">
    <source>
        <dbReference type="Proteomes" id="UP000577362"/>
    </source>
</evidence>
<keyword evidence="3" id="KW-0520">NAD</keyword>
<dbReference type="InterPro" id="IPR016163">
    <property type="entry name" value="Ald_DH_C"/>
</dbReference>
<dbReference type="EC" id="1.2.1.32" evidence="8"/>
<dbReference type="EC" id="1.2.1.85" evidence="8"/>
<evidence type="ECO:0000256" key="1">
    <source>
        <dbReference type="ARBA" id="ARBA00009986"/>
    </source>
</evidence>
<dbReference type="SUPFAM" id="SSF53720">
    <property type="entry name" value="ALDH-like"/>
    <property type="match status" value="1"/>
</dbReference>
<dbReference type="InterPro" id="IPR029510">
    <property type="entry name" value="Ald_DH_CS_GLU"/>
</dbReference>
<dbReference type="InterPro" id="IPR016161">
    <property type="entry name" value="Ald_DH/histidinol_DH"/>
</dbReference>
<evidence type="ECO:0000256" key="4">
    <source>
        <dbReference type="ARBA" id="ARBA00023097"/>
    </source>
</evidence>
<organism evidence="8 9">
    <name type="scientific">Chelatococcus caeni</name>
    <dbReference type="NCBI Taxonomy" id="1348468"/>
    <lineage>
        <taxon>Bacteria</taxon>
        <taxon>Pseudomonadati</taxon>
        <taxon>Pseudomonadota</taxon>
        <taxon>Alphaproteobacteria</taxon>
        <taxon>Hyphomicrobiales</taxon>
        <taxon>Chelatococcaceae</taxon>
        <taxon>Chelatococcus</taxon>
    </lineage>
</organism>
<dbReference type="EMBL" id="JACIEN010000007">
    <property type="protein sequence ID" value="MBB4019566.1"/>
    <property type="molecule type" value="Genomic_DNA"/>
</dbReference>
<dbReference type="PROSITE" id="PS00687">
    <property type="entry name" value="ALDEHYDE_DEHYDR_GLU"/>
    <property type="match status" value="1"/>
</dbReference>
<reference evidence="8 9" key="1">
    <citation type="submission" date="2020-08" db="EMBL/GenBank/DDBJ databases">
        <title>Genomic Encyclopedia of Type Strains, Phase IV (KMG-IV): sequencing the most valuable type-strain genomes for metagenomic binning, comparative biology and taxonomic classification.</title>
        <authorList>
            <person name="Goeker M."/>
        </authorList>
    </citation>
    <scope>NUCLEOTIDE SEQUENCE [LARGE SCALE GENOMIC DNA]</scope>
    <source>
        <strain evidence="8 9">DSM 103737</strain>
    </source>
</reference>
<dbReference type="AlphaFoldDB" id="A0A840C9P2"/>
<dbReference type="PANTHER" id="PTHR43720">
    <property type="entry name" value="2-AMINOMUCONIC SEMIALDEHYDE DEHYDROGENASE"/>
    <property type="match status" value="1"/>
</dbReference>
<keyword evidence="2 6" id="KW-0560">Oxidoreductase</keyword>
<dbReference type="RefSeq" id="WP_183318372.1">
    <property type="nucleotide sequence ID" value="NZ_JACIEN010000007.1"/>
</dbReference>
<evidence type="ECO:0000259" key="7">
    <source>
        <dbReference type="Pfam" id="PF00171"/>
    </source>
</evidence>
<proteinExistence type="inferred from homology"/>
<dbReference type="InterPro" id="IPR016162">
    <property type="entry name" value="Ald_DH_N"/>
</dbReference>
<dbReference type="Gene3D" id="3.40.605.10">
    <property type="entry name" value="Aldehyde Dehydrogenase, Chain A, domain 1"/>
    <property type="match status" value="1"/>
</dbReference>
<keyword evidence="9" id="KW-1185">Reference proteome</keyword>
<comment type="similarity">
    <text evidence="1 6">Belongs to the aldehyde dehydrogenase family.</text>
</comment>
<gene>
    <name evidence="8" type="ORF">GGR16_004617</name>
</gene>
<accession>A0A840C9P2</accession>
<evidence type="ECO:0000256" key="6">
    <source>
        <dbReference type="RuleBase" id="RU003345"/>
    </source>
</evidence>
<dbReference type="InterPro" id="IPR015590">
    <property type="entry name" value="Aldehyde_DH_dom"/>
</dbReference>
<dbReference type="InterPro" id="IPR016160">
    <property type="entry name" value="Ald_DH_CS_CYS"/>
</dbReference>
<dbReference type="FunFam" id="3.40.309.10:FF:000012">
    <property type="entry name" value="Betaine aldehyde dehydrogenase"/>
    <property type="match status" value="1"/>
</dbReference>
<dbReference type="Gene3D" id="3.40.309.10">
    <property type="entry name" value="Aldehyde Dehydrogenase, Chain A, domain 2"/>
    <property type="match status" value="1"/>
</dbReference>
<sequence length="484" mass="51270">MTKFLNFIDGAFVAGSGEAFENRFPTTGEVIGEVSAAGKAEVDAAVGAARAALAGPWGRMSVAERVGLLRKLADGINARFDEFLAAEIRDTGKPHSIASHIDIPRGAANFNVFADQILTASTETFEMATPDGAGALNYALRVPRGVIAVICPWNLPLLLMTWKVAPALACGNTVVVKPSEETPATATLLGEVMNAVGIPRGVYNVVHGQGPGAAGEFLTTHPDVDGITFTGETRTGEAIMRAAAAGVRPVSLELGGKNAGIIFDDADLEATLEGIGRACFANTGQVCLGTERLYVQRGIFDRLVEGLAAKARSYRFGDPFDPATTMGPLISAEHREKVLSYYAKARADGATLLAGGGVPELQGFEGGYWVEPTVWTGLPETSPVVSEEIFGPCTHVTPFDSEEEALMLANDSPYGLATSIWTTNLSRAHRVARGIEVGIVWVNCWFLRDLRTPFGGAKASGIGREGGLHSLEFYTELRNVCVKL</sequence>
<evidence type="ECO:0000256" key="2">
    <source>
        <dbReference type="ARBA" id="ARBA00023002"/>
    </source>
</evidence>
<comment type="caution">
    <text evidence="8">The sequence shown here is derived from an EMBL/GenBank/DDBJ whole genome shotgun (WGS) entry which is preliminary data.</text>
</comment>
<dbReference type="PANTHER" id="PTHR43720:SF2">
    <property type="entry name" value="2-AMINOMUCONIC SEMIALDEHYDE DEHYDROGENASE"/>
    <property type="match status" value="1"/>
</dbReference>
<evidence type="ECO:0000256" key="3">
    <source>
        <dbReference type="ARBA" id="ARBA00023027"/>
    </source>
</evidence>
<dbReference type="PROSITE" id="PS00070">
    <property type="entry name" value="ALDEHYDE_DEHYDR_CYS"/>
    <property type="match status" value="1"/>
</dbReference>
<dbReference type="CDD" id="cd07093">
    <property type="entry name" value="ALDH_F8_HMSADH"/>
    <property type="match status" value="1"/>
</dbReference>
<dbReference type="NCBIfam" id="TIGR03216">
    <property type="entry name" value="OH_muco_semi_DH"/>
    <property type="match status" value="1"/>
</dbReference>
<evidence type="ECO:0000256" key="5">
    <source>
        <dbReference type="PROSITE-ProRule" id="PRU10007"/>
    </source>
</evidence>
<dbReference type="GO" id="GO:0047102">
    <property type="term" value="F:aminomuconate-semialdehyde dehydrogenase activity"/>
    <property type="evidence" value="ECO:0007669"/>
    <property type="project" value="UniProtKB-EC"/>
</dbReference>
<feature type="domain" description="Aldehyde dehydrogenase" evidence="7">
    <location>
        <begin position="12"/>
        <end position="480"/>
    </location>
</feature>
<dbReference type="InterPro" id="IPR017628">
    <property type="entry name" value="OHmuconic_semiald_DH"/>
</dbReference>
<keyword evidence="4" id="KW-0558">Oxidation</keyword>
<dbReference type="FunFam" id="3.40.605.10:FF:000007">
    <property type="entry name" value="NAD/NADP-dependent betaine aldehyde dehydrogenase"/>
    <property type="match status" value="1"/>
</dbReference>
<dbReference type="Pfam" id="PF00171">
    <property type="entry name" value="Aldedh"/>
    <property type="match status" value="1"/>
</dbReference>